<evidence type="ECO:0000313" key="2">
    <source>
        <dbReference type="EMBL" id="KAK8508979.1"/>
    </source>
</evidence>
<reference evidence="2 3" key="1">
    <citation type="journal article" date="2024" name="G3 (Bethesda)">
        <title>Genome assembly of Hibiscus sabdariffa L. provides insights into metabolisms of medicinal natural products.</title>
        <authorList>
            <person name="Kim T."/>
        </authorList>
    </citation>
    <scope>NUCLEOTIDE SEQUENCE [LARGE SCALE GENOMIC DNA]</scope>
    <source>
        <strain evidence="2">TK-2024</strain>
        <tissue evidence="2">Old leaves</tissue>
    </source>
</reference>
<sequence length="238" mass="27679">METHISGACADKVIQRLRFYHSFRIEVHGFSGGIWIVWNDDVEVIVQHVSNQFIHGCFHLKGSSHWLALIIVYASLNVMKRFSQLFSNFMFDNGLLEAYYRVLILHGSKVHSLKGLTVACSMILDLTGFLVLWWFTWIRYLASWQDHPQFVELVNDLWDCSHGVDINLSNLWAKLEAWNLDSYGHIGHRKHQLLARIKGIDHALQVGHSDFLVNVDHELRAKLEDLISHDECLWFQTQ</sequence>
<keyword evidence="1" id="KW-0472">Membrane</keyword>
<gene>
    <name evidence="2" type="ORF">V6N12_016823</name>
</gene>
<keyword evidence="1" id="KW-1133">Transmembrane helix</keyword>
<dbReference type="Proteomes" id="UP001472677">
    <property type="component" value="Unassembled WGS sequence"/>
</dbReference>
<comment type="caution">
    <text evidence="2">The sequence shown here is derived from an EMBL/GenBank/DDBJ whole genome shotgun (WGS) entry which is preliminary data.</text>
</comment>
<name>A0ABR2BP97_9ROSI</name>
<evidence type="ECO:0000256" key="1">
    <source>
        <dbReference type="SAM" id="Phobius"/>
    </source>
</evidence>
<accession>A0ABR2BP97</accession>
<protein>
    <submittedName>
        <fullName evidence="2">Uncharacterized protein</fullName>
    </submittedName>
</protein>
<evidence type="ECO:0000313" key="3">
    <source>
        <dbReference type="Proteomes" id="UP001472677"/>
    </source>
</evidence>
<keyword evidence="1" id="KW-0812">Transmembrane</keyword>
<proteinExistence type="predicted"/>
<dbReference type="EMBL" id="JBBPBM010000095">
    <property type="protein sequence ID" value="KAK8508979.1"/>
    <property type="molecule type" value="Genomic_DNA"/>
</dbReference>
<feature type="transmembrane region" description="Helical" evidence="1">
    <location>
        <begin position="115"/>
        <end position="135"/>
    </location>
</feature>
<organism evidence="2 3">
    <name type="scientific">Hibiscus sabdariffa</name>
    <name type="common">roselle</name>
    <dbReference type="NCBI Taxonomy" id="183260"/>
    <lineage>
        <taxon>Eukaryota</taxon>
        <taxon>Viridiplantae</taxon>
        <taxon>Streptophyta</taxon>
        <taxon>Embryophyta</taxon>
        <taxon>Tracheophyta</taxon>
        <taxon>Spermatophyta</taxon>
        <taxon>Magnoliopsida</taxon>
        <taxon>eudicotyledons</taxon>
        <taxon>Gunneridae</taxon>
        <taxon>Pentapetalae</taxon>
        <taxon>rosids</taxon>
        <taxon>malvids</taxon>
        <taxon>Malvales</taxon>
        <taxon>Malvaceae</taxon>
        <taxon>Malvoideae</taxon>
        <taxon>Hibiscus</taxon>
    </lineage>
</organism>
<keyword evidence="3" id="KW-1185">Reference proteome</keyword>